<protein>
    <recommendedName>
        <fullName evidence="1">PIN domain-containing protein</fullName>
    </recommendedName>
</protein>
<dbReference type="NCBIfam" id="TIGR00305">
    <property type="entry name" value="putative toxin-antitoxin system toxin component, PIN family"/>
    <property type="match status" value="1"/>
</dbReference>
<dbReference type="InterPro" id="IPR002850">
    <property type="entry name" value="PIN_toxin-like"/>
</dbReference>
<dbReference type="PANTHER" id="PTHR34610">
    <property type="entry name" value="SSL7007 PROTEIN"/>
    <property type="match status" value="1"/>
</dbReference>
<reference evidence="2" key="1">
    <citation type="submission" date="2020-01" db="EMBL/GenBank/DDBJ databases">
        <authorList>
            <person name="Meier V. D."/>
            <person name="Meier V D."/>
        </authorList>
    </citation>
    <scope>NUCLEOTIDE SEQUENCE</scope>
    <source>
        <strain evidence="2">HLG_WM_MAG_07</strain>
    </source>
</reference>
<sequence length="144" mass="16645">MVVTIDTNILIAALLSKNGASHQILRLIIAEKLKLALSTNVLLEYDDVTKRDEILKKSKFNREQVEDVLDLLALLAHKHEIYFRLRPNLTDEKDNLFVECAFASNSEYLVTSNIRDFKKGELKGFGFTVVTPKKFYQTWRKNNE</sequence>
<dbReference type="InterPro" id="IPR002716">
    <property type="entry name" value="PIN_dom"/>
</dbReference>
<dbReference type="SUPFAM" id="SSF88723">
    <property type="entry name" value="PIN domain-like"/>
    <property type="match status" value="1"/>
</dbReference>
<accession>A0A6S6U4Q9</accession>
<dbReference type="Pfam" id="PF13470">
    <property type="entry name" value="PIN_3"/>
    <property type="match status" value="1"/>
</dbReference>
<evidence type="ECO:0000259" key="1">
    <source>
        <dbReference type="Pfam" id="PF13470"/>
    </source>
</evidence>
<feature type="domain" description="PIN" evidence="1">
    <location>
        <begin position="3"/>
        <end position="115"/>
    </location>
</feature>
<gene>
    <name evidence="2" type="ORF">HELGO_WM24739</name>
</gene>
<dbReference type="Gene3D" id="3.40.50.1010">
    <property type="entry name" value="5'-nuclease"/>
    <property type="match status" value="1"/>
</dbReference>
<dbReference type="AlphaFoldDB" id="A0A6S6U4Q9"/>
<proteinExistence type="predicted"/>
<evidence type="ECO:0000313" key="2">
    <source>
        <dbReference type="EMBL" id="CAA6826684.1"/>
    </source>
</evidence>
<name>A0A6S6U4Q9_9GAMM</name>
<dbReference type="PANTHER" id="PTHR34610:SF3">
    <property type="entry name" value="SSL7007 PROTEIN"/>
    <property type="match status" value="1"/>
</dbReference>
<dbReference type="EMBL" id="CACVAY010000136">
    <property type="protein sequence ID" value="CAA6826684.1"/>
    <property type="molecule type" value="Genomic_DNA"/>
</dbReference>
<organism evidence="2">
    <name type="scientific">uncultured Thiotrichaceae bacterium</name>
    <dbReference type="NCBI Taxonomy" id="298394"/>
    <lineage>
        <taxon>Bacteria</taxon>
        <taxon>Pseudomonadati</taxon>
        <taxon>Pseudomonadota</taxon>
        <taxon>Gammaproteobacteria</taxon>
        <taxon>Thiotrichales</taxon>
        <taxon>Thiotrichaceae</taxon>
        <taxon>environmental samples</taxon>
    </lineage>
</organism>
<dbReference type="InterPro" id="IPR029060">
    <property type="entry name" value="PIN-like_dom_sf"/>
</dbReference>